<keyword evidence="1" id="KW-0812">Transmembrane</keyword>
<dbReference type="EMBL" id="CP115450">
    <property type="protein sequence ID" value="WBP91404.1"/>
    <property type="molecule type" value="Genomic_DNA"/>
</dbReference>
<name>A0ABY7QGK7_9ACTN</name>
<organism evidence="2 3">
    <name type="scientific">Kitasatospora cathayae</name>
    <dbReference type="NCBI Taxonomy" id="3004092"/>
    <lineage>
        <taxon>Bacteria</taxon>
        <taxon>Bacillati</taxon>
        <taxon>Actinomycetota</taxon>
        <taxon>Actinomycetes</taxon>
        <taxon>Kitasatosporales</taxon>
        <taxon>Streptomycetaceae</taxon>
        <taxon>Kitasatospora</taxon>
    </lineage>
</organism>
<dbReference type="Proteomes" id="UP001212821">
    <property type="component" value="Chromosome"/>
</dbReference>
<accession>A0ABY7QGK7</accession>
<dbReference type="RefSeq" id="WP_270150702.1">
    <property type="nucleotide sequence ID" value="NZ_CP115450.1"/>
</dbReference>
<keyword evidence="1" id="KW-0472">Membrane</keyword>
<proteinExistence type="predicted"/>
<evidence type="ECO:0000313" key="2">
    <source>
        <dbReference type="EMBL" id="WBP91404.1"/>
    </source>
</evidence>
<protein>
    <submittedName>
        <fullName evidence="2">Uncharacterized protein</fullName>
    </submittedName>
</protein>
<reference evidence="3" key="1">
    <citation type="submission" date="2022-12" db="EMBL/GenBank/DDBJ databases">
        <authorList>
            <person name="Mo P."/>
        </authorList>
    </citation>
    <scope>NUCLEOTIDE SEQUENCE [LARGE SCALE GENOMIC DNA]</scope>
    <source>
        <strain evidence="3">HUAS 3-15</strain>
    </source>
</reference>
<sequence>MEKGYTEMADLLRYGAPTVSCIVAITALVISIRLNHRQRQITRLEIARNLHGELISDAAMKDRHTLGTIHWQNRPISSEGTERGEVMCAYFAMLWRFERLHAGRKVLLEENNNVHDIALTILDRQIQTHVADYTCTFYEIRAKLEDSNKNDPVVDDRYAISFKELRKSLADTADEDTRRKLMYHTDNSETCGCSCHKVNPKPPVPAQHSQAS</sequence>
<gene>
    <name evidence="2" type="ORF">O1G21_39685</name>
</gene>
<evidence type="ECO:0000256" key="1">
    <source>
        <dbReference type="SAM" id="Phobius"/>
    </source>
</evidence>
<keyword evidence="1" id="KW-1133">Transmembrane helix</keyword>
<evidence type="ECO:0000313" key="3">
    <source>
        <dbReference type="Proteomes" id="UP001212821"/>
    </source>
</evidence>
<feature type="transmembrane region" description="Helical" evidence="1">
    <location>
        <begin position="12"/>
        <end position="34"/>
    </location>
</feature>
<keyword evidence="3" id="KW-1185">Reference proteome</keyword>